<dbReference type="InterPro" id="IPR023404">
    <property type="entry name" value="rSAM_horseshoe"/>
</dbReference>
<feature type="domain" description="Radical SAM core" evidence="1">
    <location>
        <begin position="234"/>
        <end position="472"/>
    </location>
</feature>
<dbReference type="PROSITE" id="PS51918">
    <property type="entry name" value="RADICAL_SAM"/>
    <property type="match status" value="1"/>
</dbReference>
<dbReference type="InterPro" id="IPR058240">
    <property type="entry name" value="rSAM_sf"/>
</dbReference>
<organism evidence="2 3">
    <name type="scientific">Desulforapulum autotrophicum (strain ATCC 43914 / DSM 3382 / VKM B-1955 / HRM2)</name>
    <name type="common">Desulfobacterium autotrophicum</name>
    <dbReference type="NCBI Taxonomy" id="177437"/>
    <lineage>
        <taxon>Bacteria</taxon>
        <taxon>Pseudomonadati</taxon>
        <taxon>Thermodesulfobacteriota</taxon>
        <taxon>Desulfobacteria</taxon>
        <taxon>Desulfobacterales</taxon>
        <taxon>Desulfobacteraceae</taxon>
        <taxon>Desulforapulum</taxon>
    </lineage>
</organism>
<dbReference type="InterPro" id="IPR007197">
    <property type="entry name" value="rSAM"/>
</dbReference>
<dbReference type="Pfam" id="PF19864">
    <property type="entry name" value="Radical_SAM_N2"/>
    <property type="match status" value="1"/>
</dbReference>
<dbReference type="PANTHER" id="PTHR42731">
    <property type="entry name" value="SLL1084 PROTEIN"/>
    <property type="match status" value="1"/>
</dbReference>
<dbReference type="KEGG" id="dat:HRM2_12770"/>
<dbReference type="RefSeq" id="WP_015903176.1">
    <property type="nucleotide sequence ID" value="NC_012108.1"/>
</dbReference>
<evidence type="ECO:0000259" key="1">
    <source>
        <dbReference type="PROSITE" id="PS51918"/>
    </source>
</evidence>
<reference evidence="2 3" key="1">
    <citation type="journal article" date="2009" name="Environ. Microbiol.">
        <title>Genome sequence of Desulfobacterium autotrophicum HRM2, a marine sulfate reducer oxidizing organic carbon completely to carbon dioxide.</title>
        <authorList>
            <person name="Strittmatter A.W."/>
            <person name="Liesegang H."/>
            <person name="Rabus R."/>
            <person name="Decker I."/>
            <person name="Amann J."/>
            <person name="Andres S."/>
            <person name="Henne A."/>
            <person name="Fricke W.F."/>
            <person name="Martinez-Arias R."/>
            <person name="Bartels D."/>
            <person name="Goesmann A."/>
            <person name="Krause L."/>
            <person name="Puehler A."/>
            <person name="Klenk H.P."/>
            <person name="Richter M."/>
            <person name="Schuler M."/>
            <person name="Gloeckner F.O."/>
            <person name="Meyerdierks A."/>
            <person name="Gottschalk G."/>
            <person name="Amann R."/>
        </authorList>
    </citation>
    <scope>NUCLEOTIDE SEQUENCE [LARGE SCALE GENOMIC DNA]</scope>
    <source>
        <strain evidence="3">ATCC 43914 / DSM 3382 / HRM2</strain>
    </source>
</reference>
<dbReference type="SFLD" id="SFLDS00029">
    <property type="entry name" value="Radical_SAM"/>
    <property type="match status" value="1"/>
</dbReference>
<name>C0Q8P9_DESAH</name>
<dbReference type="GO" id="GO:0051536">
    <property type="term" value="F:iron-sulfur cluster binding"/>
    <property type="evidence" value="ECO:0007669"/>
    <property type="project" value="InterPro"/>
</dbReference>
<dbReference type="AlphaFoldDB" id="C0Q8P9"/>
<dbReference type="Pfam" id="PF04055">
    <property type="entry name" value="Radical_SAM"/>
    <property type="match status" value="1"/>
</dbReference>
<dbReference type="InterPro" id="IPR045784">
    <property type="entry name" value="Radical_SAM_N2"/>
</dbReference>
<dbReference type="CDD" id="cd01335">
    <property type="entry name" value="Radical_SAM"/>
    <property type="match status" value="1"/>
</dbReference>
<dbReference type="GO" id="GO:0003824">
    <property type="term" value="F:catalytic activity"/>
    <property type="evidence" value="ECO:0007669"/>
    <property type="project" value="InterPro"/>
</dbReference>
<dbReference type="OrthoDB" id="9806827at2"/>
<dbReference type="Gene3D" id="3.80.30.20">
    <property type="entry name" value="tm_1862 like domain"/>
    <property type="match status" value="1"/>
</dbReference>
<evidence type="ECO:0000313" key="3">
    <source>
        <dbReference type="Proteomes" id="UP000000442"/>
    </source>
</evidence>
<dbReference type="InterPro" id="IPR006638">
    <property type="entry name" value="Elp3/MiaA/NifB-like_rSAM"/>
</dbReference>
<dbReference type="SUPFAM" id="SSF102114">
    <property type="entry name" value="Radical SAM enzymes"/>
    <property type="match status" value="1"/>
</dbReference>
<dbReference type="EMBL" id="CP001087">
    <property type="protein sequence ID" value="ACN14389.1"/>
    <property type="molecule type" value="Genomic_DNA"/>
</dbReference>
<dbReference type="Proteomes" id="UP000000442">
    <property type="component" value="Chromosome"/>
</dbReference>
<keyword evidence="3" id="KW-1185">Reference proteome</keyword>
<evidence type="ECO:0000313" key="2">
    <source>
        <dbReference type="EMBL" id="ACN14389.1"/>
    </source>
</evidence>
<accession>C0Q8P9</accession>
<dbReference type="SFLD" id="SFLDG01082">
    <property type="entry name" value="B12-binding_domain_containing"/>
    <property type="match status" value="1"/>
</dbReference>
<dbReference type="STRING" id="177437.HRM2_12770"/>
<dbReference type="PANTHER" id="PTHR42731:SF5">
    <property type="entry name" value="RADICAL SAM DOMAIN PROTEIN"/>
    <property type="match status" value="1"/>
</dbReference>
<proteinExistence type="predicted"/>
<dbReference type="SMART" id="SM00729">
    <property type="entry name" value="Elp3"/>
    <property type="match status" value="1"/>
</dbReference>
<gene>
    <name evidence="2" type="ordered locus">HRM2_12770</name>
</gene>
<sequence length="568" mass="63045">MAKSVRHGRKEGVHLERGSIVKGQKGLIRTALVYPNTYQAGMSSLGFQTVYGLINDLDHVVAERVFMPDDPEAEVLSVESGKNLSWFDILFFSISFENDYLNLISMLERSNIPMRGAGRNESHPLVVAGGVASFLNPEPLAEFMDLLLLGEAELLIPPFFDVYTPLMSRQTLFERLASTVGGVYVPSWYSPVHNSGGEFIGMEKRNDQAPDRVRVRRVTTLKETCATRVITADTAFKNTFLIETGRGCPHGCRFCSAGFIYRPPRFYPEDVVTRALDAAKALTSRVGLVSAAVSDHPAINSICARGIAEDLSISFSSLRADALTDELIATLQRSGVKTATIAPEAGSERMRAIINKKISETEIVSAADRLVKAGIINLKLYYMIGLPFEEDGDVAAIVSLTQKIREVFLSASRKKKKIGTITLSINPFIPKPATPFQWAPMAKIGLLKHRLKIIQEGLKRVPNIQLKWESFRMARINALLSRGGRQTAGILEDAAKNGWSKAVRNADAYCEAVVHTEREKDEPFPWEIVDTCVKREFLWKEYQRSKTGKVSPDCPMIDCRDCGICRIP</sequence>
<dbReference type="eggNOG" id="COG1032">
    <property type="taxonomic scope" value="Bacteria"/>
</dbReference>
<dbReference type="HOGENOM" id="CLU_011543_3_3_7"/>
<protein>
    <submittedName>
        <fullName evidence="2">Radical SAM domain protein</fullName>
    </submittedName>
</protein>